<sequence length="164" mass="17240">MDLTDYVDALRGSLTTAAAAGTEQAQETARLLAEALEPAVRLTVTQALSAMAAEVTAAWDGGLVDIRVRGRDPEVVVVRAPEHDPEPAPDQPVDEADADDDGAVARISLRLPEALKSRAETAAAAAGLSLNAWLVRAVADGLRESTDPPRSSRGPRRYSGFARS</sequence>
<dbReference type="RefSeq" id="WP_166755351.1">
    <property type="nucleotide sequence ID" value="NZ_BAABJU010000005.1"/>
</dbReference>
<reference evidence="5" key="2">
    <citation type="journal article" date="2019" name="Int. J. Syst. Evol. Microbiol.">
        <title>The Global Catalogue of Microorganisms (GCM) 10K type strain sequencing project: providing services to taxonomists for standard genome sequencing and annotation.</title>
        <authorList>
            <consortium name="The Broad Institute Genomics Platform"/>
            <consortium name="The Broad Institute Genome Sequencing Center for Infectious Disease"/>
            <person name="Wu L."/>
            <person name="Ma J."/>
        </authorList>
    </citation>
    <scope>NUCLEOTIDE SEQUENCE [LARGE SCALE GENOMIC DNA]</scope>
    <source>
        <strain evidence="5">CGMCC 4.5581</strain>
    </source>
</reference>
<protein>
    <recommendedName>
        <fullName evidence="6">Toxin-antitoxin system HicB family antitoxin</fullName>
    </recommendedName>
</protein>
<dbReference type="InterPro" id="IPR008651">
    <property type="entry name" value="Uncharacterised_HicB"/>
</dbReference>
<reference evidence="3 4" key="3">
    <citation type="submission" date="2020-02" db="EMBL/GenBank/DDBJ databases">
        <title>Sequencing the genomes of 1000 actinobacteria strains.</title>
        <authorList>
            <person name="Klenk H.-P."/>
        </authorList>
    </citation>
    <scope>NUCLEOTIDE SEQUENCE [LARGE SCALE GENOMIC DNA]</scope>
    <source>
        <strain evidence="3 4">DSM 45201</strain>
    </source>
</reference>
<dbReference type="GO" id="GO:0006355">
    <property type="term" value="P:regulation of DNA-templated transcription"/>
    <property type="evidence" value="ECO:0007669"/>
    <property type="project" value="InterPro"/>
</dbReference>
<evidence type="ECO:0000313" key="5">
    <source>
        <dbReference type="Proteomes" id="UP000648663"/>
    </source>
</evidence>
<evidence type="ECO:0000313" key="2">
    <source>
        <dbReference type="EMBL" id="GGL80510.1"/>
    </source>
</evidence>
<keyword evidence="5" id="KW-1185">Reference proteome</keyword>
<dbReference type="Proteomes" id="UP000648663">
    <property type="component" value="Unassembled WGS sequence"/>
</dbReference>
<feature type="compositionally biased region" description="Low complexity" evidence="1">
    <location>
        <begin position="148"/>
        <end position="164"/>
    </location>
</feature>
<evidence type="ECO:0000313" key="3">
    <source>
        <dbReference type="EMBL" id="NIH68074.1"/>
    </source>
</evidence>
<reference evidence="2" key="4">
    <citation type="submission" date="2024-05" db="EMBL/GenBank/DDBJ databases">
        <authorList>
            <person name="Sun Q."/>
            <person name="Zhou Y."/>
        </authorList>
    </citation>
    <scope>NUCLEOTIDE SEQUENCE</scope>
    <source>
        <strain evidence="2">CGMCC 4.5581</strain>
    </source>
</reference>
<dbReference type="Gene3D" id="1.10.1220.10">
    <property type="entry name" value="Met repressor-like"/>
    <property type="match status" value="1"/>
</dbReference>
<feature type="region of interest" description="Disordered" evidence="1">
    <location>
        <begin position="141"/>
        <end position="164"/>
    </location>
</feature>
<dbReference type="Proteomes" id="UP000552836">
    <property type="component" value="Unassembled WGS sequence"/>
</dbReference>
<dbReference type="AlphaFoldDB" id="A0A846LNL1"/>
<evidence type="ECO:0000256" key="1">
    <source>
        <dbReference type="SAM" id="MobiDB-lite"/>
    </source>
</evidence>
<comment type="caution">
    <text evidence="3">The sequence shown here is derived from an EMBL/GenBank/DDBJ whole genome shotgun (WGS) entry which is preliminary data.</text>
</comment>
<feature type="compositionally biased region" description="Acidic residues" evidence="1">
    <location>
        <begin position="92"/>
        <end position="102"/>
    </location>
</feature>
<evidence type="ECO:0000313" key="4">
    <source>
        <dbReference type="Proteomes" id="UP000552836"/>
    </source>
</evidence>
<dbReference type="InterPro" id="IPR013321">
    <property type="entry name" value="Arc_rbn_hlx_hlx"/>
</dbReference>
<dbReference type="SUPFAM" id="SSF47598">
    <property type="entry name" value="Ribbon-helix-helix"/>
    <property type="match status" value="1"/>
</dbReference>
<dbReference type="InterPro" id="IPR010985">
    <property type="entry name" value="Ribbon_hlx_hlx"/>
</dbReference>
<proteinExistence type="predicted"/>
<reference evidence="2" key="1">
    <citation type="journal article" date="2014" name="Int. J. Syst. Evol. Microbiol.">
        <title>Complete genome of a new Firmicutes species belonging to the dominant human colonic microbiota ('Ruminococcus bicirculans') reveals two chromosomes and a selective capacity to utilize plant glucans.</title>
        <authorList>
            <consortium name="NISC Comparative Sequencing Program"/>
            <person name="Wegmann U."/>
            <person name="Louis P."/>
            <person name="Goesmann A."/>
            <person name="Henrissat B."/>
            <person name="Duncan S.H."/>
            <person name="Flint H.J."/>
        </authorList>
    </citation>
    <scope>NUCLEOTIDE SEQUENCE</scope>
    <source>
        <strain evidence="2">CGMCC 4.5581</strain>
    </source>
</reference>
<dbReference type="EMBL" id="BMMI01000008">
    <property type="protein sequence ID" value="GGL80510.1"/>
    <property type="molecule type" value="Genomic_DNA"/>
</dbReference>
<dbReference type="EMBL" id="JAAMPA010000001">
    <property type="protein sequence ID" value="NIH68074.1"/>
    <property type="molecule type" value="Genomic_DNA"/>
</dbReference>
<accession>A0A846LNL1</accession>
<feature type="region of interest" description="Disordered" evidence="1">
    <location>
        <begin position="80"/>
        <end position="102"/>
    </location>
</feature>
<gene>
    <name evidence="3" type="ORF">FB380_002520</name>
    <name evidence="2" type="ORF">GCM10011589_40950</name>
</gene>
<dbReference type="Pfam" id="PF05534">
    <property type="entry name" value="HicB"/>
    <property type="match status" value="1"/>
</dbReference>
<name>A0A846LNL1_9ACTN</name>
<organism evidence="3 4">
    <name type="scientific">Modestobacter marinus</name>
    <dbReference type="NCBI Taxonomy" id="477641"/>
    <lineage>
        <taxon>Bacteria</taxon>
        <taxon>Bacillati</taxon>
        <taxon>Actinomycetota</taxon>
        <taxon>Actinomycetes</taxon>
        <taxon>Geodermatophilales</taxon>
        <taxon>Geodermatophilaceae</taxon>
        <taxon>Modestobacter</taxon>
    </lineage>
</organism>
<evidence type="ECO:0008006" key="6">
    <source>
        <dbReference type="Google" id="ProtNLM"/>
    </source>
</evidence>